<evidence type="ECO:0000256" key="1">
    <source>
        <dbReference type="SAM" id="SignalP"/>
    </source>
</evidence>
<gene>
    <name evidence="2" type="ORF">LY90DRAFT_642140</name>
</gene>
<feature type="chain" id="PRO_5012372712" description="Scaffoldin" evidence="1">
    <location>
        <begin position="24"/>
        <end position="849"/>
    </location>
</feature>
<dbReference type="OrthoDB" id="10683495at2759"/>
<dbReference type="AlphaFoldDB" id="A0A1Y2DWF2"/>
<reference evidence="2 3" key="1">
    <citation type="submission" date="2016-08" db="EMBL/GenBank/DDBJ databases">
        <title>A Parts List for Fungal Cellulosomes Revealed by Comparative Genomics.</title>
        <authorList>
            <consortium name="DOE Joint Genome Institute"/>
            <person name="Haitjema C.H."/>
            <person name="Gilmore S.P."/>
            <person name="Henske J.K."/>
            <person name="Solomon K.V."/>
            <person name="De Groot R."/>
            <person name="Kuo A."/>
            <person name="Mondo S.J."/>
            <person name="Salamov A.A."/>
            <person name="Labutti K."/>
            <person name="Zhao Z."/>
            <person name="Chiniquy J."/>
            <person name="Barry K."/>
            <person name="Brewer H.M."/>
            <person name="Purvine S.O."/>
            <person name="Wright A.T."/>
            <person name="Boxma B."/>
            <person name="Van Alen T."/>
            <person name="Hackstein J.H."/>
            <person name="Baker S.E."/>
            <person name="Grigoriev I.V."/>
            <person name="O'Malley M.A."/>
        </authorList>
    </citation>
    <scope>NUCLEOTIDE SEQUENCE [LARGE SCALE GENOMIC DNA]</scope>
    <source>
        <strain evidence="2 3">G1</strain>
    </source>
</reference>
<name>A0A1Y2DWF2_9FUNG</name>
<evidence type="ECO:0008006" key="4">
    <source>
        <dbReference type="Google" id="ProtNLM"/>
    </source>
</evidence>
<dbReference type="Proteomes" id="UP000193920">
    <property type="component" value="Unassembled WGS sequence"/>
</dbReference>
<feature type="signal peptide" evidence="1">
    <location>
        <begin position="1"/>
        <end position="23"/>
    </location>
</feature>
<accession>A0A1Y2DWF2</accession>
<comment type="caution">
    <text evidence="2">The sequence shown here is derived from an EMBL/GenBank/DDBJ whole genome shotgun (WGS) entry which is preliminary data.</text>
</comment>
<proteinExistence type="predicted"/>
<evidence type="ECO:0000313" key="3">
    <source>
        <dbReference type="Proteomes" id="UP000193920"/>
    </source>
</evidence>
<keyword evidence="3" id="KW-1185">Reference proteome</keyword>
<organism evidence="2 3">
    <name type="scientific">Neocallimastix californiae</name>
    <dbReference type="NCBI Taxonomy" id="1754190"/>
    <lineage>
        <taxon>Eukaryota</taxon>
        <taxon>Fungi</taxon>
        <taxon>Fungi incertae sedis</taxon>
        <taxon>Chytridiomycota</taxon>
        <taxon>Chytridiomycota incertae sedis</taxon>
        <taxon>Neocallimastigomycetes</taxon>
        <taxon>Neocallimastigales</taxon>
        <taxon>Neocallimastigaceae</taxon>
        <taxon>Neocallimastix</taxon>
    </lineage>
</organism>
<keyword evidence="1" id="KW-0732">Signal</keyword>
<evidence type="ECO:0000313" key="2">
    <source>
        <dbReference type="EMBL" id="ORY63593.1"/>
    </source>
</evidence>
<protein>
    <recommendedName>
        <fullName evidence="4">Scaffoldin</fullName>
    </recommendedName>
</protein>
<dbReference type="EMBL" id="MCOG01000056">
    <property type="protein sequence ID" value="ORY63593.1"/>
    <property type="molecule type" value="Genomic_DNA"/>
</dbReference>
<sequence>MLGWKYFCLFYLLLLYQLKNVLAGNRKLDQCNENCTGTENTYCYSNDNIYKNGDSCSNKLSSGVYIFNKDNKIIDLTSENEIGDVDVVEYSMYACSNKGCSQTSGYIKINTLFIKVTKNNEISEEELKQKCEVGEIYAYYDKSNMYDKFEPSSVSNCDDVNRGFIKKNNQNSPVNSVTNCDIGQEGVLSFSSLENKVCLGMNSSGSLVSLAFASGNDEEYIITDISSDSVFSNPNGYDGIILKRTPNVIYHDNSQSDKVTKIIDTETKKKANSLVNSDLNKYYIYECEGGYCNKITGHNIININAMERIEFTSNIDNDDIKKLVILNCDSNSCKRTFGYFKTNDDNYYSIPYTGFEKNKRYQLLSNCDENIGGLMMGEKFCQGPNEIDNAMTIGQSYIISANSQTIFSDKIEGKSLVISATSNTLIYNGLSANEGIQLFGSGVLISTTESDITNENENRLVLYYCNNNGICHSLKGYIKDSKDNYYKVEGNESKKISVDDSNYEFKECTKETAGNLISDKKLCLGNENVDFINVDNKTEYYIYNRDDQYLFVRGVKNMFTIEKFNGSVNLEKFNVINTEDITRIDIENKNANDLTNIITNLTLFNCDTEKEICKQTYGYIKSNDNTYYSFDANKSNLNKVVEFASNCSDPNNIGTLLSDGYLCLNNDSNNPTKEQMINNNKYVISVSTNNIFSASAGNIVISATNYAFYYDNLYDVSDGKNVVLTNEDTKITEITETTDVINLKAYLCDAFGICIPVNGFIKKDNKYYEISNSGTNEIASGGLKESCSSNINNLLKGGKLCITESNNDAVNFINNNTISYYMTYDGNNYKLVIAKSNLFIVASINGSVF</sequence>